<dbReference type="Gene3D" id="3.40.50.300">
    <property type="entry name" value="P-loop containing nucleotide triphosphate hydrolases"/>
    <property type="match status" value="1"/>
</dbReference>
<gene>
    <name evidence="5" type="ORF">APZ16_01780</name>
</gene>
<evidence type="ECO:0000256" key="3">
    <source>
        <dbReference type="ARBA" id="ARBA00022840"/>
    </source>
</evidence>
<dbReference type="EMBL" id="LQMQ01000002">
    <property type="protein sequence ID" value="KUO42646.1"/>
    <property type="molecule type" value="Genomic_DNA"/>
</dbReference>
<dbReference type="SMART" id="SM00382">
    <property type="entry name" value="AAA"/>
    <property type="match status" value="1"/>
</dbReference>
<dbReference type="GO" id="GO:0005524">
    <property type="term" value="F:ATP binding"/>
    <property type="evidence" value="ECO:0007669"/>
    <property type="project" value="UniProtKB-KW"/>
</dbReference>
<dbReference type="InterPro" id="IPR017871">
    <property type="entry name" value="ABC_transporter-like_CS"/>
</dbReference>
<keyword evidence="2" id="KW-0547">Nucleotide-binding</keyword>
<keyword evidence="3 5" id="KW-0067">ATP-binding</keyword>
<keyword evidence="1" id="KW-0813">Transport</keyword>
<dbReference type="Proteomes" id="UP000074294">
    <property type="component" value="Unassembled WGS sequence"/>
</dbReference>
<reference evidence="5 6" key="1">
    <citation type="journal article" date="2016" name="Nat. Microbiol.">
        <title>Genomic inference of the metabolism of cosmopolitan subsurface Archaea, Hadesarchaea.</title>
        <authorList>
            <person name="Baker B.J."/>
            <person name="Saw J.H."/>
            <person name="Lind A.E."/>
            <person name="Lazar C.S."/>
            <person name="Hinrichs K.-U."/>
            <person name="Teske A.P."/>
            <person name="Ettema T.J."/>
        </authorList>
    </citation>
    <scope>NUCLEOTIDE SEQUENCE [LARGE SCALE GENOMIC DNA]</scope>
</reference>
<evidence type="ECO:0000256" key="1">
    <source>
        <dbReference type="ARBA" id="ARBA00022448"/>
    </source>
</evidence>
<dbReference type="SUPFAM" id="SSF52540">
    <property type="entry name" value="P-loop containing nucleoside triphosphate hydrolases"/>
    <property type="match status" value="1"/>
</dbReference>
<dbReference type="AlphaFoldDB" id="A0A147K1F8"/>
<dbReference type="InterPro" id="IPR050763">
    <property type="entry name" value="ABC_transporter_ATP-binding"/>
</dbReference>
<evidence type="ECO:0000313" key="5">
    <source>
        <dbReference type="EMBL" id="KUO42646.1"/>
    </source>
</evidence>
<proteinExistence type="predicted"/>
<accession>A0A147K1F8</accession>
<feature type="domain" description="ABC transporter" evidence="4">
    <location>
        <begin position="2"/>
        <end position="231"/>
    </location>
</feature>
<dbReference type="PANTHER" id="PTHR42711:SF18">
    <property type="entry name" value="ABC TRANSPORTER, ATP-BINDING PROTEIN"/>
    <property type="match status" value="1"/>
</dbReference>
<sequence>MIRLEGLTRRFNGRTAVDGLTFRVREGEIFGLLGPNGAGKTTTVRMLCCLIRPSEGRAFVGGYEVGREAMKIREIVGLLPESPGLYGELSAYRNLDFYARLYGVPKQRREENIERFLKMMDLWDRRNDPVGSFSKGMQQKIAIARSMVHDPKVLFLDEPTAALAPDSAKVVRDFILELKHEKRTIFICTHNLYEAERICDRVAIINTKLITLGSPSQLQREFGSGKTEVQIKNLGSRILHAVKKVKGVLKVEVSGNKLLIQSKDPETVNPRVVEAIVKNGGKILYVTRGAHGLEEAYLKLVGKNEV</sequence>
<dbReference type="GO" id="GO:0016887">
    <property type="term" value="F:ATP hydrolysis activity"/>
    <property type="evidence" value="ECO:0007669"/>
    <property type="project" value="InterPro"/>
</dbReference>
<evidence type="ECO:0000313" key="6">
    <source>
        <dbReference type="Proteomes" id="UP000074294"/>
    </source>
</evidence>
<dbReference type="PANTHER" id="PTHR42711">
    <property type="entry name" value="ABC TRANSPORTER ATP-BINDING PROTEIN"/>
    <property type="match status" value="1"/>
</dbReference>
<dbReference type="InterPro" id="IPR003593">
    <property type="entry name" value="AAA+_ATPase"/>
</dbReference>
<dbReference type="PROSITE" id="PS50893">
    <property type="entry name" value="ABC_TRANSPORTER_2"/>
    <property type="match status" value="1"/>
</dbReference>
<dbReference type="Pfam" id="PF00005">
    <property type="entry name" value="ABC_tran"/>
    <property type="match status" value="1"/>
</dbReference>
<dbReference type="STRING" id="1776334.APZ16_01780"/>
<comment type="caution">
    <text evidence="5">The sequence shown here is derived from an EMBL/GenBank/DDBJ whole genome shotgun (WGS) entry which is preliminary data.</text>
</comment>
<dbReference type="InterPro" id="IPR027417">
    <property type="entry name" value="P-loop_NTPase"/>
</dbReference>
<organism evidence="5 6">
    <name type="scientific">Hadarchaeum yellowstonense</name>
    <dbReference type="NCBI Taxonomy" id="1776334"/>
    <lineage>
        <taxon>Archaea</taxon>
        <taxon>Methanobacteriati</taxon>
        <taxon>Candidatus Hadarchaeota</taxon>
        <taxon>Candidatus Hadarchaeia</taxon>
        <taxon>Candidatus Hadarchaeales</taxon>
        <taxon>Candidatus Hadarchaeaceae</taxon>
        <taxon>Candidatus Hadarchaeum</taxon>
    </lineage>
</organism>
<protein>
    <submittedName>
        <fullName evidence="5">Multidrug ABC transporter ATP-binding protein</fullName>
    </submittedName>
</protein>
<name>A0A147K1F8_HADYE</name>
<dbReference type="InterPro" id="IPR003439">
    <property type="entry name" value="ABC_transporter-like_ATP-bd"/>
</dbReference>
<dbReference type="PROSITE" id="PS00211">
    <property type="entry name" value="ABC_TRANSPORTER_1"/>
    <property type="match status" value="1"/>
</dbReference>
<evidence type="ECO:0000259" key="4">
    <source>
        <dbReference type="PROSITE" id="PS50893"/>
    </source>
</evidence>
<evidence type="ECO:0000256" key="2">
    <source>
        <dbReference type="ARBA" id="ARBA00022741"/>
    </source>
</evidence>